<organism evidence="1 2">
    <name type="scientific">Anisakis simplex</name>
    <name type="common">Herring worm</name>
    <dbReference type="NCBI Taxonomy" id="6269"/>
    <lineage>
        <taxon>Eukaryota</taxon>
        <taxon>Metazoa</taxon>
        <taxon>Ecdysozoa</taxon>
        <taxon>Nematoda</taxon>
        <taxon>Chromadorea</taxon>
        <taxon>Rhabditida</taxon>
        <taxon>Spirurina</taxon>
        <taxon>Ascaridomorpha</taxon>
        <taxon>Ascaridoidea</taxon>
        <taxon>Anisakidae</taxon>
        <taxon>Anisakis</taxon>
        <taxon>Anisakis simplex complex</taxon>
    </lineage>
</organism>
<dbReference type="AlphaFoldDB" id="A0A3P6RYU1"/>
<accession>A0A3P6RYU1</accession>
<gene>
    <name evidence="1" type="ORF">ASIM_LOCUS18536</name>
</gene>
<dbReference type="Proteomes" id="UP000267096">
    <property type="component" value="Unassembled WGS sequence"/>
</dbReference>
<evidence type="ECO:0000313" key="2">
    <source>
        <dbReference type="Proteomes" id="UP000267096"/>
    </source>
</evidence>
<sequence length="113" mass="11964">MGHRSINRPESVLQLARKFAEASAVQNNKLFASTQKAAALFSEGTLLKSFSGPTTPVRRLVGGGTLQNNDTTTFKKPGGIACLKPGTGLSDSEDKFCIVQVPFSPVRQADTPG</sequence>
<name>A0A3P6RYU1_ANISI</name>
<proteinExistence type="predicted"/>
<dbReference type="OrthoDB" id="5869235at2759"/>
<reference evidence="1 2" key="1">
    <citation type="submission" date="2018-11" db="EMBL/GenBank/DDBJ databases">
        <authorList>
            <consortium name="Pathogen Informatics"/>
        </authorList>
    </citation>
    <scope>NUCLEOTIDE SEQUENCE [LARGE SCALE GENOMIC DNA]</scope>
</reference>
<protein>
    <submittedName>
        <fullName evidence="1">Uncharacterized protein</fullName>
    </submittedName>
</protein>
<evidence type="ECO:0000313" key="1">
    <source>
        <dbReference type="EMBL" id="VDK65209.1"/>
    </source>
</evidence>
<keyword evidence="2" id="KW-1185">Reference proteome</keyword>
<dbReference type="EMBL" id="UYRR01035655">
    <property type="protein sequence ID" value="VDK65209.1"/>
    <property type="molecule type" value="Genomic_DNA"/>
</dbReference>